<accession>A0AAU7C950</accession>
<feature type="region of interest" description="Disordered" evidence="1">
    <location>
        <begin position="1"/>
        <end position="24"/>
    </location>
</feature>
<sequence>MENLRSPLRQQLDQPNNPESPDDRTVILPGHYVQPTAEGANFRPGRTGTHCQAAVAAATGAAGHALNRVNARLFTVAWRTLSPVSAPLGLNLN</sequence>
<dbReference type="EMBL" id="CP155447">
    <property type="protein sequence ID" value="XBH01554.1"/>
    <property type="molecule type" value="Genomic_DNA"/>
</dbReference>
<feature type="compositionally biased region" description="Polar residues" evidence="1">
    <location>
        <begin position="8"/>
        <end position="19"/>
    </location>
</feature>
<name>A0AAU7C950_9BACT</name>
<dbReference type="RefSeq" id="WP_406694293.1">
    <property type="nucleotide sequence ID" value="NZ_CP155447.1"/>
</dbReference>
<dbReference type="AlphaFoldDB" id="A0AAU7C950"/>
<evidence type="ECO:0000313" key="2">
    <source>
        <dbReference type="EMBL" id="XBH01554.1"/>
    </source>
</evidence>
<proteinExistence type="predicted"/>
<evidence type="ECO:0000256" key="1">
    <source>
        <dbReference type="SAM" id="MobiDB-lite"/>
    </source>
</evidence>
<gene>
    <name evidence="2" type="ORF">V5E97_24780</name>
</gene>
<protein>
    <submittedName>
        <fullName evidence="2">Uncharacterized protein</fullName>
    </submittedName>
</protein>
<reference evidence="2" key="1">
    <citation type="submission" date="2024-05" db="EMBL/GenBank/DDBJ databases">
        <title>Planctomycetes of the genus Singulisphaera possess chitinolytic capabilities.</title>
        <authorList>
            <person name="Ivanova A."/>
        </authorList>
    </citation>
    <scope>NUCLEOTIDE SEQUENCE</scope>
    <source>
        <strain evidence="2">Ch08T</strain>
    </source>
</reference>
<organism evidence="2">
    <name type="scientific">Singulisphaera sp. Ch08</name>
    <dbReference type="NCBI Taxonomy" id="3120278"/>
    <lineage>
        <taxon>Bacteria</taxon>
        <taxon>Pseudomonadati</taxon>
        <taxon>Planctomycetota</taxon>
        <taxon>Planctomycetia</taxon>
        <taxon>Isosphaerales</taxon>
        <taxon>Isosphaeraceae</taxon>
        <taxon>Singulisphaera</taxon>
    </lineage>
</organism>